<feature type="transmembrane region" description="Helical" evidence="1">
    <location>
        <begin position="21"/>
        <end position="38"/>
    </location>
</feature>
<feature type="transmembrane region" description="Helical" evidence="1">
    <location>
        <begin position="50"/>
        <end position="69"/>
    </location>
</feature>
<gene>
    <name evidence="2" type="ORF">FPL14_07510</name>
</gene>
<evidence type="ECO:0000313" key="2">
    <source>
        <dbReference type="EMBL" id="QMV41053.1"/>
    </source>
</evidence>
<reference evidence="2 3" key="1">
    <citation type="submission" date="2019-07" db="EMBL/GenBank/DDBJ databases">
        <authorList>
            <person name="Kim J.K."/>
            <person name="Cheong H.-M."/>
            <person name="Choi Y."/>
            <person name="Hwang K.J."/>
            <person name="Lee S."/>
            <person name="Choi C."/>
        </authorList>
    </citation>
    <scope>NUCLEOTIDE SEQUENCE [LARGE SCALE GENOMIC DNA]</scope>
    <source>
        <strain evidence="2 3">KS 22</strain>
    </source>
</reference>
<organism evidence="2 3">
    <name type="scientific">Cohnella cholangitidis</name>
    <dbReference type="NCBI Taxonomy" id="2598458"/>
    <lineage>
        <taxon>Bacteria</taxon>
        <taxon>Bacillati</taxon>
        <taxon>Bacillota</taxon>
        <taxon>Bacilli</taxon>
        <taxon>Bacillales</taxon>
        <taxon>Paenibacillaceae</taxon>
        <taxon>Cohnella</taxon>
    </lineage>
</organism>
<sequence length="88" mass="9944">MSRWMERFPSPFFPLEAMGRNVLWFLVMSNVLIFAVKSNQKYLSVSPLDGFGLAIGFLSIVGFGVWIVTKSPRSLSEDIKNTKAQIET</sequence>
<name>A0A7G5BVR9_9BACL</name>
<keyword evidence="3" id="KW-1185">Reference proteome</keyword>
<dbReference type="EMBL" id="CP041969">
    <property type="protein sequence ID" value="QMV41053.1"/>
    <property type="molecule type" value="Genomic_DNA"/>
</dbReference>
<keyword evidence="1" id="KW-1133">Transmembrane helix</keyword>
<accession>A0A7G5BVR9</accession>
<dbReference type="AlphaFoldDB" id="A0A7G5BVR9"/>
<proteinExistence type="predicted"/>
<protein>
    <submittedName>
        <fullName evidence="2">Uncharacterized protein</fullName>
    </submittedName>
</protein>
<dbReference type="RefSeq" id="WP_182302413.1">
    <property type="nucleotide sequence ID" value="NZ_CP041969.1"/>
</dbReference>
<evidence type="ECO:0000313" key="3">
    <source>
        <dbReference type="Proteomes" id="UP000515679"/>
    </source>
</evidence>
<dbReference type="Proteomes" id="UP000515679">
    <property type="component" value="Chromosome"/>
</dbReference>
<keyword evidence="1" id="KW-0472">Membrane</keyword>
<evidence type="ECO:0000256" key="1">
    <source>
        <dbReference type="SAM" id="Phobius"/>
    </source>
</evidence>
<dbReference type="KEGG" id="cchl:FPL14_07510"/>
<keyword evidence="1" id="KW-0812">Transmembrane</keyword>